<feature type="domain" description="HTH cro/C1-type" evidence="4">
    <location>
        <begin position="11"/>
        <end position="38"/>
    </location>
</feature>
<evidence type="ECO:0000256" key="2">
    <source>
        <dbReference type="ARBA" id="ARBA00023125"/>
    </source>
</evidence>
<dbReference type="InterPro" id="IPR050313">
    <property type="entry name" value="Carb_Metab_HTH_regulators"/>
</dbReference>
<dbReference type="InterPro" id="IPR036390">
    <property type="entry name" value="WH_DNA-bd_sf"/>
</dbReference>
<evidence type="ECO:0000256" key="1">
    <source>
        <dbReference type="ARBA" id="ARBA00023015"/>
    </source>
</evidence>
<keyword evidence="3" id="KW-0804">Transcription</keyword>
<protein>
    <submittedName>
        <fullName evidence="6">Uncharacterized protein</fullName>
    </submittedName>
</protein>
<dbReference type="SUPFAM" id="SSF46785">
    <property type="entry name" value="Winged helix' DNA-binding domain"/>
    <property type="match status" value="1"/>
</dbReference>
<dbReference type="InterPro" id="IPR001034">
    <property type="entry name" value="DeoR_HTH"/>
</dbReference>
<dbReference type="RefSeq" id="WP_006781679.1">
    <property type="nucleotide sequence ID" value="NZ_CP040506.1"/>
</dbReference>
<keyword evidence="7" id="KW-1185">Reference proteome</keyword>
<dbReference type="GO" id="GO:0003700">
    <property type="term" value="F:DNA-binding transcription factor activity"/>
    <property type="evidence" value="ECO:0007669"/>
    <property type="project" value="InterPro"/>
</dbReference>
<dbReference type="SMART" id="SM00420">
    <property type="entry name" value="HTH_DEOR"/>
    <property type="match status" value="1"/>
</dbReference>
<dbReference type="GO" id="GO:0003677">
    <property type="term" value="F:DNA binding"/>
    <property type="evidence" value="ECO:0007669"/>
    <property type="project" value="UniProtKB-KW"/>
</dbReference>
<dbReference type="InterPro" id="IPR037171">
    <property type="entry name" value="NagB/RpiA_transferase-like"/>
</dbReference>
<dbReference type="Proteomes" id="UP000005384">
    <property type="component" value="Unassembled WGS sequence"/>
</dbReference>
<evidence type="ECO:0000259" key="4">
    <source>
        <dbReference type="PROSITE" id="PS50943"/>
    </source>
</evidence>
<dbReference type="AlphaFoldDB" id="G5IJL0"/>
<accession>G5IJL0</accession>
<dbReference type="PROSITE" id="PS51000">
    <property type="entry name" value="HTH_DEOR_2"/>
    <property type="match status" value="1"/>
</dbReference>
<dbReference type="InterPro" id="IPR001387">
    <property type="entry name" value="Cro/C1-type_HTH"/>
</dbReference>
<dbReference type="PATRIC" id="fig|742737.3.peg.3667"/>
<dbReference type="PRINTS" id="PR00037">
    <property type="entry name" value="HTHLACR"/>
</dbReference>
<dbReference type="InterPro" id="IPR011991">
    <property type="entry name" value="ArsR-like_HTH"/>
</dbReference>
<dbReference type="Pfam" id="PF00455">
    <property type="entry name" value="DeoRC"/>
    <property type="match status" value="1"/>
</dbReference>
<dbReference type="Gene3D" id="3.40.50.1360">
    <property type="match status" value="1"/>
</dbReference>
<dbReference type="CDD" id="cd00090">
    <property type="entry name" value="HTH_ARSR"/>
    <property type="match status" value="1"/>
</dbReference>
<reference evidence="6 7" key="1">
    <citation type="submission" date="2011-08" db="EMBL/GenBank/DDBJ databases">
        <title>The Genome Sequence of Clostridium hathewayi WAL-18680.</title>
        <authorList>
            <consortium name="The Broad Institute Genome Sequencing Platform"/>
            <person name="Earl A."/>
            <person name="Ward D."/>
            <person name="Feldgarden M."/>
            <person name="Gevers D."/>
            <person name="Finegold S.M."/>
            <person name="Summanen P.H."/>
            <person name="Molitoris D.R."/>
            <person name="Song M."/>
            <person name="Daigneault M."/>
            <person name="Allen-Vercoe E."/>
            <person name="Young S.K."/>
            <person name="Zeng Q."/>
            <person name="Gargeya S."/>
            <person name="Fitzgerald M."/>
            <person name="Haas B."/>
            <person name="Abouelleil A."/>
            <person name="Alvarado L."/>
            <person name="Arachchi H.M."/>
            <person name="Berlin A."/>
            <person name="Brown A."/>
            <person name="Chapman S.B."/>
            <person name="Chen Z."/>
            <person name="Dunbar C."/>
            <person name="Freedman E."/>
            <person name="Gearin G."/>
            <person name="Gellesch M."/>
            <person name="Goldberg J."/>
            <person name="Griggs A."/>
            <person name="Gujja S."/>
            <person name="Heiman D."/>
            <person name="Howarth C."/>
            <person name="Larson L."/>
            <person name="Lui A."/>
            <person name="MacDonald P.J.P."/>
            <person name="Montmayeur A."/>
            <person name="Murphy C."/>
            <person name="Neiman D."/>
            <person name="Pearson M."/>
            <person name="Priest M."/>
            <person name="Roberts A."/>
            <person name="Saif S."/>
            <person name="Shea T."/>
            <person name="Shenoy N."/>
            <person name="Sisk P."/>
            <person name="Stolte C."/>
            <person name="Sykes S."/>
            <person name="Wortman J."/>
            <person name="Nusbaum C."/>
            <person name="Birren B."/>
        </authorList>
    </citation>
    <scope>NUCLEOTIDE SEQUENCE [LARGE SCALE GENOMIC DNA]</scope>
    <source>
        <strain evidence="6 7">WAL-18680</strain>
    </source>
</reference>
<evidence type="ECO:0000313" key="6">
    <source>
        <dbReference type="EMBL" id="EHI58230.1"/>
    </source>
</evidence>
<dbReference type="SUPFAM" id="SSF100950">
    <property type="entry name" value="NagB/RpiA/CoA transferase-like"/>
    <property type="match status" value="1"/>
</dbReference>
<proteinExistence type="predicted"/>
<evidence type="ECO:0000259" key="5">
    <source>
        <dbReference type="PROSITE" id="PS51000"/>
    </source>
</evidence>
<dbReference type="Gene3D" id="1.10.10.10">
    <property type="entry name" value="Winged helix-like DNA-binding domain superfamily/Winged helix DNA-binding domain"/>
    <property type="match status" value="1"/>
</dbReference>
<dbReference type="EMBL" id="ADLN01000104">
    <property type="protein sequence ID" value="EHI58230.1"/>
    <property type="molecule type" value="Genomic_DNA"/>
</dbReference>
<feature type="domain" description="HTH deoR-type" evidence="5">
    <location>
        <begin position="3"/>
        <end position="58"/>
    </location>
</feature>
<dbReference type="OrthoDB" id="9797223at2"/>
<dbReference type="PROSITE" id="PS00894">
    <property type="entry name" value="HTH_DEOR_1"/>
    <property type="match status" value="1"/>
</dbReference>
<dbReference type="HOGENOM" id="CLU_060699_0_1_9"/>
<dbReference type="InterPro" id="IPR018356">
    <property type="entry name" value="Tscrpt_reg_HTH_DeoR_CS"/>
</dbReference>
<dbReference type="SMART" id="SM01134">
    <property type="entry name" value="DeoRC"/>
    <property type="match status" value="1"/>
</dbReference>
<name>G5IJL0_9FIRM</name>
<evidence type="ECO:0000256" key="3">
    <source>
        <dbReference type="ARBA" id="ARBA00023163"/>
    </source>
</evidence>
<dbReference type="PANTHER" id="PTHR30363">
    <property type="entry name" value="HTH-TYPE TRANSCRIPTIONAL REGULATOR SRLR-RELATED"/>
    <property type="match status" value="1"/>
</dbReference>
<gene>
    <name evidence="6" type="ORF">HMPREF9473_03688</name>
</gene>
<organism evidence="6 7">
    <name type="scientific">Hungatella hathewayi WAL-18680</name>
    <dbReference type="NCBI Taxonomy" id="742737"/>
    <lineage>
        <taxon>Bacteria</taxon>
        <taxon>Bacillati</taxon>
        <taxon>Bacillota</taxon>
        <taxon>Clostridia</taxon>
        <taxon>Lachnospirales</taxon>
        <taxon>Lachnospiraceae</taxon>
        <taxon>Hungatella</taxon>
    </lineage>
</organism>
<dbReference type="PANTHER" id="PTHR30363:SF44">
    <property type="entry name" value="AGA OPERON TRANSCRIPTIONAL REPRESSOR-RELATED"/>
    <property type="match status" value="1"/>
</dbReference>
<dbReference type="PROSITE" id="PS50943">
    <property type="entry name" value="HTH_CROC1"/>
    <property type="match status" value="1"/>
</dbReference>
<keyword evidence="1" id="KW-0805">Transcription regulation</keyword>
<comment type="caution">
    <text evidence="6">The sequence shown here is derived from an EMBL/GenBank/DDBJ whole genome shotgun (WGS) entry which is preliminary data.</text>
</comment>
<dbReference type="InterPro" id="IPR036388">
    <property type="entry name" value="WH-like_DNA-bd_sf"/>
</dbReference>
<keyword evidence="2" id="KW-0238">DNA-binding</keyword>
<dbReference type="InterPro" id="IPR014036">
    <property type="entry name" value="DeoR-like_C"/>
</dbReference>
<sequence>MGNLSRLDHIMKLLMQRKKISVEELASILNVTPTTIRRDLLVLEEKHQITRTRGYALFNDEYHVQYNGHLRTELFYDEKQRIASKALELVHSHSSIFLDSGTTVLEFAKELNQRSDFEDINIVTNAIDIAQALYNNNQIFMPGGVLHHYSKVLFGINTASYFKDINADIAFMGTNGLLNSPGLTVSIPHFLDIKKNMINSATKVVGMADSSKFMCNGIYTYCNYEDLNVLITVKTEENEGALERLAGRYPGLEIVLA</sequence>
<evidence type="ECO:0000313" key="7">
    <source>
        <dbReference type="Proteomes" id="UP000005384"/>
    </source>
</evidence>
<dbReference type="Pfam" id="PF08220">
    <property type="entry name" value="HTH_DeoR"/>
    <property type="match status" value="1"/>
</dbReference>